<accession>A0ABV2LQ13</accession>
<evidence type="ECO:0000313" key="3">
    <source>
        <dbReference type="Proteomes" id="UP001549146"/>
    </source>
</evidence>
<feature type="transmembrane region" description="Helical" evidence="1">
    <location>
        <begin position="12"/>
        <end position="35"/>
    </location>
</feature>
<reference evidence="2 3" key="1">
    <citation type="submission" date="2024-06" db="EMBL/GenBank/DDBJ databases">
        <title>Genomic Encyclopedia of Type Strains, Phase IV (KMG-IV): sequencing the most valuable type-strain genomes for metagenomic binning, comparative biology and taxonomic classification.</title>
        <authorList>
            <person name="Goeker M."/>
        </authorList>
    </citation>
    <scope>NUCLEOTIDE SEQUENCE [LARGE SCALE GENOMIC DNA]</scope>
    <source>
        <strain evidence="2 3">DSM 29388</strain>
    </source>
</reference>
<protein>
    <submittedName>
        <fullName evidence="2">Uncharacterized protein</fullName>
    </submittedName>
</protein>
<evidence type="ECO:0000256" key="1">
    <source>
        <dbReference type="SAM" id="Phobius"/>
    </source>
</evidence>
<dbReference type="Proteomes" id="UP001549146">
    <property type="component" value="Unassembled WGS sequence"/>
</dbReference>
<dbReference type="EMBL" id="JBEPMO010000001">
    <property type="protein sequence ID" value="MET3730662.1"/>
    <property type="molecule type" value="Genomic_DNA"/>
</dbReference>
<dbReference type="RefSeq" id="WP_354505900.1">
    <property type="nucleotide sequence ID" value="NZ_JBEPMO010000001.1"/>
</dbReference>
<name>A0ABV2LQ13_9FLAO</name>
<gene>
    <name evidence="2" type="ORF">ABID46_000214</name>
</gene>
<organism evidence="2 3">
    <name type="scientific">Moheibacter stercoris</name>
    <dbReference type="NCBI Taxonomy" id="1628251"/>
    <lineage>
        <taxon>Bacteria</taxon>
        <taxon>Pseudomonadati</taxon>
        <taxon>Bacteroidota</taxon>
        <taxon>Flavobacteriia</taxon>
        <taxon>Flavobacteriales</taxon>
        <taxon>Weeksellaceae</taxon>
        <taxon>Moheibacter</taxon>
    </lineage>
</organism>
<comment type="caution">
    <text evidence="2">The sequence shown here is derived from an EMBL/GenBank/DDBJ whole genome shotgun (WGS) entry which is preliminary data.</text>
</comment>
<keyword evidence="3" id="KW-1185">Reference proteome</keyword>
<keyword evidence="1" id="KW-0812">Transmembrane</keyword>
<sequence length="81" mass="9447">MKYSTKYKINESVSITLIMTIIFLIVNLLIEIVSLDQFKSLGFSRGYLFINDNKIGYHLFAYIFSMIISFFILFKSTKTIS</sequence>
<evidence type="ECO:0000313" key="2">
    <source>
        <dbReference type="EMBL" id="MET3730662.1"/>
    </source>
</evidence>
<feature type="transmembrane region" description="Helical" evidence="1">
    <location>
        <begin position="55"/>
        <end position="74"/>
    </location>
</feature>
<proteinExistence type="predicted"/>
<keyword evidence="1" id="KW-1133">Transmembrane helix</keyword>
<keyword evidence="1" id="KW-0472">Membrane</keyword>